<dbReference type="RefSeq" id="WP_087244941.1">
    <property type="nucleotide sequence ID" value="NZ_JAUDCK010000036.1"/>
</dbReference>
<evidence type="ECO:0000313" key="2">
    <source>
        <dbReference type="Proteomes" id="UP001529275"/>
    </source>
</evidence>
<name>A0ABT7UJY8_9FIRM</name>
<reference evidence="2" key="1">
    <citation type="submission" date="2023-06" db="EMBL/GenBank/DDBJ databases">
        <title>Identification and characterization of horizontal gene transfer across gut microbiota members of farm animals based on homology search.</title>
        <authorList>
            <person name="Zeman M."/>
            <person name="Kubasova T."/>
            <person name="Jahodarova E."/>
            <person name="Nykrynova M."/>
            <person name="Rychlik I."/>
        </authorList>
    </citation>
    <scope>NUCLEOTIDE SEQUENCE [LARGE SCALE GENOMIC DNA]</scope>
    <source>
        <strain evidence="2">ET341</strain>
    </source>
</reference>
<organism evidence="1 2">
    <name type="scientific">Massilimicrobiota timonensis</name>
    <dbReference type="NCBI Taxonomy" id="1776392"/>
    <lineage>
        <taxon>Bacteria</taxon>
        <taxon>Bacillati</taxon>
        <taxon>Bacillota</taxon>
        <taxon>Erysipelotrichia</taxon>
        <taxon>Erysipelotrichales</taxon>
        <taxon>Erysipelotrichaceae</taxon>
        <taxon>Massilimicrobiota</taxon>
    </lineage>
</organism>
<dbReference type="EMBL" id="JAUDCK010000036">
    <property type="protein sequence ID" value="MDM8196463.1"/>
    <property type="molecule type" value="Genomic_DNA"/>
</dbReference>
<dbReference type="SUPFAM" id="SSF110849">
    <property type="entry name" value="ParB/Sulfiredoxin"/>
    <property type="match status" value="1"/>
</dbReference>
<protein>
    <recommendedName>
        <fullName evidence="3">ParB/Sulfiredoxin domain-containing protein</fullName>
    </recommendedName>
</protein>
<gene>
    <name evidence="1" type="ORF">QUV98_09070</name>
</gene>
<accession>A0ABT7UJY8</accession>
<reference evidence="1 2" key="2">
    <citation type="submission" date="2023-06" db="EMBL/GenBank/DDBJ databases">
        <authorList>
            <person name="Zeman M."/>
            <person name="Kubasova T."/>
            <person name="Jahodarova E."/>
            <person name="Nykrynova M."/>
            <person name="Rychlik I."/>
        </authorList>
    </citation>
    <scope>NUCLEOTIDE SEQUENCE [LARGE SCALE GENOMIC DNA]</scope>
    <source>
        <strain evidence="1 2">ET341</strain>
    </source>
</reference>
<comment type="caution">
    <text evidence="1">The sequence shown here is derived from an EMBL/GenBank/DDBJ whole genome shotgun (WGS) entry which is preliminary data.</text>
</comment>
<sequence length="94" mass="10968">MRIMKIDISQIEFNYQKYPQTLYQSVLRIGFSFPISVNQENQHYICVDGHKRLSALADILKDNPQYSRGTLVPVIIKNNGNVRSNDCWRGRNTH</sequence>
<dbReference type="Gene3D" id="3.90.1530.30">
    <property type="match status" value="1"/>
</dbReference>
<evidence type="ECO:0008006" key="3">
    <source>
        <dbReference type="Google" id="ProtNLM"/>
    </source>
</evidence>
<evidence type="ECO:0000313" key="1">
    <source>
        <dbReference type="EMBL" id="MDM8196463.1"/>
    </source>
</evidence>
<keyword evidence="2" id="KW-1185">Reference proteome</keyword>
<proteinExistence type="predicted"/>
<dbReference type="InterPro" id="IPR036086">
    <property type="entry name" value="ParB/Sulfiredoxin_sf"/>
</dbReference>
<dbReference type="Proteomes" id="UP001529275">
    <property type="component" value="Unassembled WGS sequence"/>
</dbReference>